<sequence length="382" mass="43566">MECAEFQVATVKTDSEEKDQDRKLTERGKLLQMQKNWLEARKKIASLEAQVNMHRLREEALVCEMVELRKSQEVNQTKFDEERREWLRDMRNADNDKAEIDLLKAEIAELKSSLDDAERTRLFLLEDNGKIKQQKAKLRCDYNELKREHNKLLSSQQTGSTSRKSQVLCDRSGTENIPNRSNQNGLRGGNNFGTAVLGLSETYSICISPVPITQSDNSNVTSSEADSKPTTARSVNMQSIVMNNVNTEEKKLIEELTEKLKHSDEKNKELREALHTVDEQCEKLVRSFQELKLRYEEMERNLASNALVSSTALQGSSQCGQSDLGTGHSSAEKDHKFLSQKPLYLFRMTGILHRIQSNANMLHASLPLVNVRKMISAEFMQT</sequence>
<evidence type="ECO:0000256" key="1">
    <source>
        <dbReference type="SAM" id="Coils"/>
    </source>
</evidence>
<feature type="compositionally biased region" description="Polar residues" evidence="2">
    <location>
        <begin position="152"/>
        <end position="165"/>
    </location>
</feature>
<dbReference type="EMBL" id="KZ269997">
    <property type="protein sequence ID" value="OZC09149.1"/>
    <property type="molecule type" value="Genomic_DNA"/>
</dbReference>
<feature type="coiled-coil region" evidence="1">
    <location>
        <begin position="246"/>
        <end position="301"/>
    </location>
</feature>
<gene>
    <name evidence="3" type="ORF">X798_03896</name>
</gene>
<reference evidence="3 4" key="1">
    <citation type="submission" date="2015-12" db="EMBL/GenBank/DDBJ databases">
        <title>Draft genome of the nematode, Onchocerca flexuosa.</title>
        <authorList>
            <person name="Mitreva M."/>
        </authorList>
    </citation>
    <scope>NUCLEOTIDE SEQUENCE [LARGE SCALE GENOMIC DNA]</scope>
    <source>
        <strain evidence="3">Red Deer</strain>
    </source>
</reference>
<feature type="compositionally biased region" description="Polar residues" evidence="2">
    <location>
        <begin position="174"/>
        <end position="185"/>
    </location>
</feature>
<evidence type="ECO:0000256" key="2">
    <source>
        <dbReference type="SAM" id="MobiDB-lite"/>
    </source>
</evidence>
<dbReference type="Proteomes" id="UP000242913">
    <property type="component" value="Unassembled WGS sequence"/>
</dbReference>
<accession>A0A238BUX6</accession>
<feature type="region of interest" description="Disordered" evidence="2">
    <location>
        <begin position="151"/>
        <end position="186"/>
    </location>
</feature>
<proteinExistence type="predicted"/>
<evidence type="ECO:0000313" key="3">
    <source>
        <dbReference type="EMBL" id="OZC09149.1"/>
    </source>
</evidence>
<name>A0A238BUX6_9BILA</name>
<keyword evidence="4" id="KW-1185">Reference proteome</keyword>
<dbReference type="OrthoDB" id="5919042at2759"/>
<evidence type="ECO:0000313" key="4">
    <source>
        <dbReference type="Proteomes" id="UP000242913"/>
    </source>
</evidence>
<organism evidence="3 4">
    <name type="scientific">Onchocerca flexuosa</name>
    <dbReference type="NCBI Taxonomy" id="387005"/>
    <lineage>
        <taxon>Eukaryota</taxon>
        <taxon>Metazoa</taxon>
        <taxon>Ecdysozoa</taxon>
        <taxon>Nematoda</taxon>
        <taxon>Chromadorea</taxon>
        <taxon>Rhabditida</taxon>
        <taxon>Spirurina</taxon>
        <taxon>Spiruromorpha</taxon>
        <taxon>Filarioidea</taxon>
        <taxon>Onchocercidae</taxon>
        <taxon>Onchocerca</taxon>
    </lineage>
</organism>
<protein>
    <submittedName>
        <fullName evidence="3">Uncharacterized protein</fullName>
    </submittedName>
</protein>
<keyword evidence="1" id="KW-0175">Coiled coil</keyword>
<dbReference type="AlphaFoldDB" id="A0A238BUX6"/>